<keyword evidence="1" id="KW-0732">Signal</keyword>
<feature type="signal peptide" evidence="1">
    <location>
        <begin position="1"/>
        <end position="18"/>
    </location>
</feature>
<dbReference type="InterPro" id="IPR011467">
    <property type="entry name" value="DUF1573"/>
</dbReference>
<evidence type="ECO:0000256" key="1">
    <source>
        <dbReference type="SAM" id="SignalP"/>
    </source>
</evidence>
<gene>
    <name evidence="2" type="ORF">EDB95_1660</name>
</gene>
<dbReference type="PANTHER" id="PTHR37833">
    <property type="entry name" value="LIPOPROTEIN-RELATED"/>
    <property type="match status" value="1"/>
</dbReference>
<name>A0A4R8DR35_9BACT</name>
<dbReference type="OrthoDB" id="826619at2"/>
<dbReference type="AlphaFoldDB" id="A0A4R8DR35"/>
<dbReference type="Pfam" id="PF07610">
    <property type="entry name" value="DUF1573"/>
    <property type="match status" value="1"/>
</dbReference>
<dbReference type="Gene3D" id="2.60.40.10">
    <property type="entry name" value="Immunoglobulins"/>
    <property type="match status" value="1"/>
</dbReference>
<evidence type="ECO:0000313" key="3">
    <source>
        <dbReference type="Proteomes" id="UP000294498"/>
    </source>
</evidence>
<dbReference type="Proteomes" id="UP000294498">
    <property type="component" value="Unassembled WGS sequence"/>
</dbReference>
<comment type="caution">
    <text evidence="2">The sequence shown here is derived from an EMBL/GenBank/DDBJ whole genome shotgun (WGS) entry which is preliminary data.</text>
</comment>
<evidence type="ECO:0000313" key="2">
    <source>
        <dbReference type="EMBL" id="TDX00634.1"/>
    </source>
</evidence>
<dbReference type="PANTHER" id="PTHR37833:SF1">
    <property type="entry name" value="SIGNAL PEPTIDE PROTEIN"/>
    <property type="match status" value="1"/>
</dbReference>
<organism evidence="2 3">
    <name type="scientific">Dinghuibacter silviterrae</name>
    <dbReference type="NCBI Taxonomy" id="1539049"/>
    <lineage>
        <taxon>Bacteria</taxon>
        <taxon>Pseudomonadati</taxon>
        <taxon>Bacteroidota</taxon>
        <taxon>Chitinophagia</taxon>
        <taxon>Chitinophagales</taxon>
        <taxon>Chitinophagaceae</taxon>
        <taxon>Dinghuibacter</taxon>
    </lineage>
</organism>
<dbReference type="InterPro" id="IPR013783">
    <property type="entry name" value="Ig-like_fold"/>
</dbReference>
<sequence length="139" mass="14539">MKHLFLACCTLLALYSTAQTKKISDVAKFSSTTVDLGRVKVGSPVTGTFTVTNVGSAPLIIENVQPSCGCTKSDYTKQPIAPGKDGSITATYNAAVVGNFNKTVYVKFAGVNEQVGLNIIGTVFAETQPTTTPVKTGSK</sequence>
<dbReference type="EMBL" id="SODV01000001">
    <property type="protein sequence ID" value="TDX00634.1"/>
    <property type="molecule type" value="Genomic_DNA"/>
</dbReference>
<feature type="chain" id="PRO_5020768308" evidence="1">
    <location>
        <begin position="19"/>
        <end position="139"/>
    </location>
</feature>
<protein>
    <submittedName>
        <fullName evidence="2">Uncharacterized protein DUF1573</fullName>
    </submittedName>
</protein>
<dbReference type="RefSeq" id="WP_133992477.1">
    <property type="nucleotide sequence ID" value="NZ_SODV01000001.1"/>
</dbReference>
<reference evidence="2 3" key="1">
    <citation type="submission" date="2019-03" db="EMBL/GenBank/DDBJ databases">
        <title>Genomic Encyclopedia of Type Strains, Phase IV (KMG-IV): sequencing the most valuable type-strain genomes for metagenomic binning, comparative biology and taxonomic classification.</title>
        <authorList>
            <person name="Goeker M."/>
        </authorList>
    </citation>
    <scope>NUCLEOTIDE SEQUENCE [LARGE SCALE GENOMIC DNA]</scope>
    <source>
        <strain evidence="2 3">DSM 100059</strain>
    </source>
</reference>
<keyword evidence="3" id="KW-1185">Reference proteome</keyword>
<accession>A0A4R8DR35</accession>
<proteinExistence type="predicted"/>